<reference evidence="2" key="1">
    <citation type="submission" date="2018-02" db="EMBL/GenBank/DDBJ databases">
        <authorList>
            <person name="Holder M.E."/>
            <person name="Ajami N.J."/>
            <person name="Petrosino J.F."/>
        </authorList>
    </citation>
    <scope>NUCLEOTIDE SEQUENCE [LARGE SCALE GENOMIC DNA]</scope>
    <source>
        <strain evidence="2">CCUG 47711</strain>
    </source>
</reference>
<dbReference type="InterPro" id="IPR023214">
    <property type="entry name" value="HAD_sf"/>
</dbReference>
<dbReference type="InterPro" id="IPR010021">
    <property type="entry name" value="PGPP1/Gep4"/>
</dbReference>
<dbReference type="GO" id="GO:0008962">
    <property type="term" value="F:phosphatidylglycerophosphatase activity"/>
    <property type="evidence" value="ECO:0007669"/>
    <property type="project" value="InterPro"/>
</dbReference>
<dbReference type="AlphaFoldDB" id="A0A2S0KMU6"/>
<dbReference type="InterPro" id="IPR036412">
    <property type="entry name" value="HAD-like_sf"/>
</dbReference>
<sequence>MFKKFIPDAYYKSLSKVDPNAYKAKGYKIAVFDFDNTLASHGSRESSDYANQQIEKWQNSGFIVAIISNAKQDRADDLAKDLPIDIIGNAKKPGITAFEKVQAMYKVSKAEMLYFGDQIFTDVWAANNYGIEVVLLDPLNKEEPFYIQVKRFLEKIVKILTKKNEYFDDIIA</sequence>
<name>A0A2S0KMU6_9FIRM</name>
<dbReference type="OrthoDB" id="9787572at2"/>
<proteinExistence type="predicted"/>
<dbReference type="NCBIfam" id="TIGR01668">
    <property type="entry name" value="YqeG_hyp_ppase"/>
    <property type="match status" value="1"/>
</dbReference>
<organism evidence="1 2">
    <name type="scientific">Fastidiosipila sanguinis</name>
    <dbReference type="NCBI Taxonomy" id="236753"/>
    <lineage>
        <taxon>Bacteria</taxon>
        <taxon>Bacillati</taxon>
        <taxon>Bacillota</taxon>
        <taxon>Clostridia</taxon>
        <taxon>Eubacteriales</taxon>
        <taxon>Oscillospiraceae</taxon>
        <taxon>Fastidiosipila</taxon>
    </lineage>
</organism>
<gene>
    <name evidence="1" type="ORF">C5Q98_03570</name>
</gene>
<accession>A0A2S0KMU6</accession>
<dbReference type="EMBL" id="CP027226">
    <property type="protein sequence ID" value="AVM42361.1"/>
    <property type="molecule type" value="Genomic_DNA"/>
</dbReference>
<dbReference type="SUPFAM" id="SSF56784">
    <property type="entry name" value="HAD-like"/>
    <property type="match status" value="1"/>
</dbReference>
<dbReference type="Pfam" id="PF09419">
    <property type="entry name" value="PGP_phosphatase"/>
    <property type="match status" value="1"/>
</dbReference>
<dbReference type="InterPro" id="IPR006549">
    <property type="entry name" value="HAD-SF_hydro_IIIA"/>
</dbReference>
<protein>
    <submittedName>
        <fullName evidence="1">YqeG family HAD IIIA-type phosphatase</fullName>
    </submittedName>
</protein>
<keyword evidence="2" id="KW-1185">Reference proteome</keyword>
<dbReference type="KEGG" id="fsa:C5Q98_03570"/>
<evidence type="ECO:0000313" key="1">
    <source>
        <dbReference type="EMBL" id="AVM42361.1"/>
    </source>
</evidence>
<dbReference type="InterPro" id="IPR027706">
    <property type="entry name" value="PGP_Pase"/>
</dbReference>
<dbReference type="RefSeq" id="WP_106012344.1">
    <property type="nucleotide sequence ID" value="NZ_CP027226.1"/>
</dbReference>
<dbReference type="NCBIfam" id="TIGR01662">
    <property type="entry name" value="HAD-SF-IIIA"/>
    <property type="match status" value="1"/>
</dbReference>
<evidence type="ECO:0000313" key="2">
    <source>
        <dbReference type="Proteomes" id="UP000237947"/>
    </source>
</evidence>
<dbReference type="Proteomes" id="UP000237947">
    <property type="component" value="Chromosome"/>
</dbReference>
<dbReference type="Gene3D" id="3.40.50.1000">
    <property type="entry name" value="HAD superfamily/HAD-like"/>
    <property type="match status" value="1"/>
</dbReference>